<feature type="domain" description="MTHFR SAM-binding regulatory" evidence="2">
    <location>
        <begin position="7"/>
        <end position="109"/>
    </location>
</feature>
<feature type="compositionally biased region" description="Basic and acidic residues" evidence="1">
    <location>
        <begin position="124"/>
        <end position="133"/>
    </location>
</feature>
<evidence type="ECO:0000256" key="1">
    <source>
        <dbReference type="SAM" id="MobiDB-lite"/>
    </source>
</evidence>
<accession>A0A9P6EXW3</accession>
<dbReference type="GO" id="GO:0071949">
    <property type="term" value="F:FAD binding"/>
    <property type="evidence" value="ECO:0007669"/>
    <property type="project" value="TreeGrafter"/>
</dbReference>
<feature type="region of interest" description="Disordered" evidence="1">
    <location>
        <begin position="114"/>
        <end position="139"/>
    </location>
</feature>
<dbReference type="Proteomes" id="UP000723463">
    <property type="component" value="Unassembled WGS sequence"/>
</dbReference>
<dbReference type="PANTHER" id="PTHR45754:SF3">
    <property type="entry name" value="METHYLENETETRAHYDROFOLATE REDUCTASE (NADPH)"/>
    <property type="match status" value="1"/>
</dbReference>
<evidence type="ECO:0000313" key="4">
    <source>
        <dbReference type="Proteomes" id="UP000723463"/>
    </source>
</evidence>
<sequence>MCCHGEIRSIPWSDESSLYPETEAIRGQLARLCEPRYLTMSSQPAVSDVRSDNKVHGWGPKNGYVYKRSIIFVFVSPEDLNELVSRIEEEIQITYYAVSQSTESMHRADILGRKTSAAAQTESEAAKTPHSKESWTIQATTRPTRYHCTTVGHGPFECSQEHRVGNVLSSGELI</sequence>
<protein>
    <recommendedName>
        <fullName evidence="2">MTHFR SAM-binding regulatory domain-containing protein</fullName>
    </recommendedName>
</protein>
<evidence type="ECO:0000313" key="3">
    <source>
        <dbReference type="EMBL" id="KAF9537765.1"/>
    </source>
</evidence>
<reference evidence="3" key="1">
    <citation type="journal article" date="2020" name="Fungal Divers.">
        <title>Resolving the Mortierellaceae phylogeny through synthesis of multi-gene phylogenetics and phylogenomics.</title>
        <authorList>
            <person name="Vandepol N."/>
            <person name="Liber J."/>
            <person name="Desiro A."/>
            <person name="Na H."/>
            <person name="Kennedy M."/>
            <person name="Barry K."/>
            <person name="Grigoriev I.V."/>
            <person name="Miller A.N."/>
            <person name="O'Donnell K."/>
            <person name="Stajich J.E."/>
            <person name="Bonito G."/>
        </authorList>
    </citation>
    <scope>NUCLEOTIDE SEQUENCE</scope>
    <source>
        <strain evidence="3">NRRL 2591</strain>
    </source>
</reference>
<comment type="caution">
    <text evidence="3">The sequence shown here is derived from an EMBL/GenBank/DDBJ whole genome shotgun (WGS) entry which is preliminary data.</text>
</comment>
<dbReference type="InterPro" id="IPR053806">
    <property type="entry name" value="MTHFR_C"/>
</dbReference>
<dbReference type="GO" id="GO:0005829">
    <property type="term" value="C:cytosol"/>
    <property type="evidence" value="ECO:0007669"/>
    <property type="project" value="TreeGrafter"/>
</dbReference>
<dbReference type="GO" id="GO:0004489">
    <property type="term" value="F:methylenetetrahydrofolate reductase [NAD(P)H] activity"/>
    <property type="evidence" value="ECO:0007669"/>
    <property type="project" value="TreeGrafter"/>
</dbReference>
<proteinExistence type="predicted"/>
<name>A0A9P6EXW3_9FUNG</name>
<organism evidence="3 4">
    <name type="scientific">Mortierella hygrophila</name>
    <dbReference type="NCBI Taxonomy" id="979708"/>
    <lineage>
        <taxon>Eukaryota</taxon>
        <taxon>Fungi</taxon>
        <taxon>Fungi incertae sedis</taxon>
        <taxon>Mucoromycota</taxon>
        <taxon>Mortierellomycotina</taxon>
        <taxon>Mortierellomycetes</taxon>
        <taxon>Mortierellales</taxon>
        <taxon>Mortierellaceae</taxon>
        <taxon>Mortierella</taxon>
    </lineage>
</organism>
<gene>
    <name evidence="3" type="ORF">EC957_007696</name>
</gene>
<dbReference type="GO" id="GO:0035999">
    <property type="term" value="P:tetrahydrofolate interconversion"/>
    <property type="evidence" value="ECO:0007669"/>
    <property type="project" value="TreeGrafter"/>
</dbReference>
<evidence type="ECO:0000259" key="2">
    <source>
        <dbReference type="Pfam" id="PF21895"/>
    </source>
</evidence>
<dbReference type="Pfam" id="PF21895">
    <property type="entry name" value="MTHFR_C"/>
    <property type="match status" value="1"/>
</dbReference>
<dbReference type="GO" id="GO:0009086">
    <property type="term" value="P:methionine biosynthetic process"/>
    <property type="evidence" value="ECO:0007669"/>
    <property type="project" value="TreeGrafter"/>
</dbReference>
<dbReference type="AlphaFoldDB" id="A0A9P6EXW3"/>
<dbReference type="EMBL" id="JAAAXW010000365">
    <property type="protein sequence ID" value="KAF9537765.1"/>
    <property type="molecule type" value="Genomic_DNA"/>
</dbReference>
<keyword evidence="4" id="KW-1185">Reference proteome</keyword>
<dbReference type="PANTHER" id="PTHR45754">
    <property type="entry name" value="METHYLENETETRAHYDROFOLATE REDUCTASE"/>
    <property type="match status" value="1"/>
</dbReference>
<feature type="compositionally biased region" description="Low complexity" evidence="1">
    <location>
        <begin position="114"/>
        <end position="123"/>
    </location>
</feature>